<evidence type="ECO:0000313" key="1">
    <source>
        <dbReference type="EMBL" id="CAB3993398.1"/>
    </source>
</evidence>
<comment type="caution">
    <text evidence="1">The sequence shown here is derived from an EMBL/GenBank/DDBJ whole genome shotgun (WGS) entry which is preliminary data.</text>
</comment>
<protein>
    <submittedName>
        <fullName evidence="1">Uncharacterized protein</fullName>
    </submittedName>
</protein>
<name>A0A6S7GMZ1_PARCT</name>
<dbReference type="Proteomes" id="UP001152795">
    <property type="component" value="Unassembled WGS sequence"/>
</dbReference>
<sequence>MEEDSNSKYEKLTLGDDGSVVRSEFVVEGHKQPLTVVWEHFLKSHACYMRNVSDKEFSNMSKQELTKRLSQKAELQKELNSRKVYKGETVDDMKKLLTDKLHGVQRVPALLYPNPLATLALINSDKYEILPFEPLHDVGKHIKNILIELPMHVSQEEATIINETIEFSLGNEETK</sequence>
<dbReference type="AlphaFoldDB" id="A0A6S7GMZ1"/>
<evidence type="ECO:0000313" key="2">
    <source>
        <dbReference type="Proteomes" id="UP001152795"/>
    </source>
</evidence>
<proteinExistence type="predicted"/>
<dbReference type="OrthoDB" id="6016512at2759"/>
<keyword evidence="2" id="KW-1185">Reference proteome</keyword>
<reference evidence="1" key="1">
    <citation type="submission" date="2020-04" db="EMBL/GenBank/DDBJ databases">
        <authorList>
            <person name="Alioto T."/>
            <person name="Alioto T."/>
            <person name="Gomez Garrido J."/>
        </authorList>
    </citation>
    <scope>NUCLEOTIDE SEQUENCE</scope>
    <source>
        <strain evidence="1">A484AB</strain>
    </source>
</reference>
<dbReference type="EMBL" id="CACRXK020002254">
    <property type="protein sequence ID" value="CAB3993398.1"/>
    <property type="molecule type" value="Genomic_DNA"/>
</dbReference>
<accession>A0A6S7GMZ1</accession>
<gene>
    <name evidence="1" type="ORF">PACLA_8A037596</name>
</gene>
<organism evidence="1 2">
    <name type="scientific">Paramuricea clavata</name>
    <name type="common">Red gorgonian</name>
    <name type="synonym">Violescent sea-whip</name>
    <dbReference type="NCBI Taxonomy" id="317549"/>
    <lineage>
        <taxon>Eukaryota</taxon>
        <taxon>Metazoa</taxon>
        <taxon>Cnidaria</taxon>
        <taxon>Anthozoa</taxon>
        <taxon>Octocorallia</taxon>
        <taxon>Malacalcyonacea</taxon>
        <taxon>Plexauridae</taxon>
        <taxon>Paramuricea</taxon>
    </lineage>
</organism>